<feature type="coiled-coil region" evidence="3">
    <location>
        <begin position="241"/>
        <end position="275"/>
    </location>
</feature>
<dbReference type="AlphaFoldDB" id="A0A0P6WUA6"/>
<dbReference type="GO" id="GO:0008977">
    <property type="term" value="F:prephenate dehydrogenase (NAD+) activity"/>
    <property type="evidence" value="ECO:0007669"/>
    <property type="project" value="InterPro"/>
</dbReference>
<proteinExistence type="inferred from homology"/>
<accession>A0A0P6WUA6</accession>
<evidence type="ECO:0000313" key="6">
    <source>
        <dbReference type="Proteomes" id="UP000050430"/>
    </source>
</evidence>
<dbReference type="GO" id="GO:0006571">
    <property type="term" value="P:tyrosine biosynthetic process"/>
    <property type="evidence" value="ECO:0007669"/>
    <property type="project" value="InterPro"/>
</dbReference>
<dbReference type="OrthoDB" id="9802008at2"/>
<name>A0A0P6WUA6_9CHLR</name>
<evidence type="ECO:0000313" key="5">
    <source>
        <dbReference type="EMBL" id="KPL70239.1"/>
    </source>
</evidence>
<dbReference type="GO" id="GO:0004665">
    <property type="term" value="F:prephenate dehydrogenase (NADP+) activity"/>
    <property type="evidence" value="ECO:0007669"/>
    <property type="project" value="InterPro"/>
</dbReference>
<dbReference type="InterPro" id="IPR050812">
    <property type="entry name" value="Preph/Arog_dehydrog"/>
</dbReference>
<dbReference type="InterPro" id="IPR036291">
    <property type="entry name" value="NAD(P)-bd_dom_sf"/>
</dbReference>
<dbReference type="PATRIC" id="fig|229920.5.peg.90"/>
<keyword evidence="3" id="KW-0175">Coiled coil</keyword>
<dbReference type="EMBL" id="LGCK01000014">
    <property type="protein sequence ID" value="KPL70239.1"/>
    <property type="molecule type" value="Genomic_DNA"/>
</dbReference>
<feature type="domain" description="Prephenate/arogenate dehydrogenase" evidence="4">
    <location>
        <begin position="3"/>
        <end position="292"/>
    </location>
</feature>
<evidence type="ECO:0000256" key="1">
    <source>
        <dbReference type="ARBA" id="ARBA00007964"/>
    </source>
</evidence>
<dbReference type="InterPro" id="IPR046826">
    <property type="entry name" value="PDH_N"/>
</dbReference>
<keyword evidence="2" id="KW-0560">Oxidoreductase</keyword>
<evidence type="ECO:0000259" key="4">
    <source>
        <dbReference type="PROSITE" id="PS51176"/>
    </source>
</evidence>
<dbReference type="Gene3D" id="3.40.50.720">
    <property type="entry name" value="NAD(P)-binding Rossmann-like Domain"/>
    <property type="match status" value="1"/>
</dbReference>
<protein>
    <recommendedName>
        <fullName evidence="4">Prephenate/arogenate dehydrogenase domain-containing protein</fullName>
    </recommendedName>
</protein>
<evidence type="ECO:0000256" key="3">
    <source>
        <dbReference type="SAM" id="Coils"/>
    </source>
</evidence>
<organism evidence="5 6">
    <name type="scientific">Leptolinea tardivitalis</name>
    <dbReference type="NCBI Taxonomy" id="229920"/>
    <lineage>
        <taxon>Bacteria</taxon>
        <taxon>Bacillati</taxon>
        <taxon>Chloroflexota</taxon>
        <taxon>Anaerolineae</taxon>
        <taxon>Anaerolineales</taxon>
        <taxon>Anaerolineaceae</taxon>
        <taxon>Leptolinea</taxon>
    </lineage>
</organism>
<reference evidence="5 6" key="1">
    <citation type="submission" date="2015-07" db="EMBL/GenBank/DDBJ databases">
        <title>Genome sequence of Leptolinea tardivitalis DSM 16556.</title>
        <authorList>
            <person name="Hemp J."/>
            <person name="Ward L.M."/>
            <person name="Pace L.A."/>
            <person name="Fischer W.W."/>
        </authorList>
    </citation>
    <scope>NUCLEOTIDE SEQUENCE [LARGE SCALE GENOMIC DNA]</scope>
    <source>
        <strain evidence="5 6">YMTK-2</strain>
    </source>
</reference>
<dbReference type="InterPro" id="IPR003099">
    <property type="entry name" value="Prephen_DH"/>
</dbReference>
<dbReference type="Proteomes" id="UP000050430">
    <property type="component" value="Unassembled WGS sequence"/>
</dbReference>
<evidence type="ECO:0000256" key="2">
    <source>
        <dbReference type="ARBA" id="ARBA00023002"/>
    </source>
</evidence>
<dbReference type="RefSeq" id="WP_062422099.1">
    <property type="nucleotide sequence ID" value="NZ_BBYA01000010.1"/>
</dbReference>
<dbReference type="STRING" id="229920.ADM99_13750"/>
<dbReference type="PANTHER" id="PTHR21363:SF0">
    <property type="entry name" value="PREPHENATE DEHYDROGENASE [NADP(+)]"/>
    <property type="match status" value="1"/>
</dbReference>
<dbReference type="PROSITE" id="PS51176">
    <property type="entry name" value="PDH_ADH"/>
    <property type="match status" value="1"/>
</dbReference>
<dbReference type="Gene3D" id="1.10.3660.10">
    <property type="entry name" value="6-phosphogluconate dehydrogenase C-terminal like domain"/>
    <property type="match status" value="1"/>
</dbReference>
<gene>
    <name evidence="5" type="ORF">ADM99_13750</name>
</gene>
<dbReference type="GO" id="GO:0070403">
    <property type="term" value="F:NAD+ binding"/>
    <property type="evidence" value="ECO:0007669"/>
    <property type="project" value="InterPro"/>
</dbReference>
<dbReference type="PANTHER" id="PTHR21363">
    <property type="entry name" value="PREPHENATE DEHYDROGENASE"/>
    <property type="match status" value="1"/>
</dbReference>
<comment type="caution">
    <text evidence="5">The sequence shown here is derived from an EMBL/GenBank/DDBJ whole genome shotgun (WGS) entry which is preliminary data.</text>
</comment>
<dbReference type="SUPFAM" id="SSF51735">
    <property type="entry name" value="NAD(P)-binding Rossmann-fold domains"/>
    <property type="match status" value="1"/>
</dbReference>
<keyword evidence="6" id="KW-1185">Reference proteome</keyword>
<comment type="similarity">
    <text evidence="1">Belongs to the prephenate/arogenate dehydrogenase family.</text>
</comment>
<sequence>MDTTFTIIGLDRVGISLGLALKKADDGFVCTGFDFEAFRRDEAARLKAVDKTEADLHPSVRNADVVLLNVPAGDVIAWLDELMPELKDDAVLVNLSAAHNAVCEWAAAHLPAHRTVVNATPSIQGNCLSNDDPTADLFREGLVLVSTPSGTGEQAIQQVEMLSEILGSTVMFSDPLEADGLLSQIDLFPRLAMLLYLRSITGQPGWKDARKITGPVFWQAAQILGMFPVGKLASQEITYQRENTLRMLEMLREQIDRLQEEIQSDEAAVLEKSLQKTLEDHDAWVKQRIEGSWDGKGKGDDEVKSAGIWKKLLGISLPQKKK</sequence>
<dbReference type="Pfam" id="PF02153">
    <property type="entry name" value="PDH_N"/>
    <property type="match status" value="1"/>
</dbReference>